<dbReference type="InterPro" id="IPR036365">
    <property type="entry name" value="PGBD-like_sf"/>
</dbReference>
<dbReference type="RefSeq" id="WP_131366560.1">
    <property type="nucleotide sequence ID" value="NZ_SJKB01000028.1"/>
</dbReference>
<accession>A0A4R0JQ07</accession>
<dbReference type="SUPFAM" id="SSF47090">
    <property type="entry name" value="PGBD-like"/>
    <property type="match status" value="2"/>
</dbReference>
<reference evidence="3 4" key="1">
    <citation type="submission" date="2019-02" db="EMBL/GenBank/DDBJ databases">
        <title>Kribbella capetownensis sp. nov. and Kribbella speibonae sp. nov., isolated from soil.</title>
        <authorList>
            <person name="Curtis S.M."/>
            <person name="Norton I."/>
            <person name="Everest G.J."/>
            <person name="Meyers P.R."/>
        </authorList>
    </citation>
    <scope>NUCLEOTIDE SEQUENCE [LARGE SCALE GENOMIC DNA]</scope>
    <source>
        <strain evidence="3 4">NRRL B-24813</strain>
    </source>
</reference>
<protein>
    <submittedName>
        <fullName evidence="3">CHAP domain-containing protein</fullName>
    </submittedName>
</protein>
<dbReference type="OrthoDB" id="9815928at2"/>
<gene>
    <name evidence="3" type="ORF">E0H73_42745</name>
</gene>
<dbReference type="InterPro" id="IPR002477">
    <property type="entry name" value="Peptidoglycan-bd-like"/>
</dbReference>
<organism evidence="3 4">
    <name type="scientific">Kribbella pittospori</name>
    <dbReference type="NCBI Taxonomy" id="722689"/>
    <lineage>
        <taxon>Bacteria</taxon>
        <taxon>Bacillati</taxon>
        <taxon>Actinomycetota</taxon>
        <taxon>Actinomycetes</taxon>
        <taxon>Propionibacteriales</taxon>
        <taxon>Kribbellaceae</taxon>
        <taxon>Kribbella</taxon>
    </lineage>
</organism>
<name>A0A4R0JQ07_9ACTN</name>
<comment type="caution">
    <text evidence="3">The sequence shown here is derived from an EMBL/GenBank/DDBJ whole genome shotgun (WGS) entry which is preliminary data.</text>
</comment>
<feature type="domain" description="Peptidase C51" evidence="2">
    <location>
        <begin position="186"/>
        <end position="260"/>
    </location>
</feature>
<dbReference type="Pfam" id="PF01471">
    <property type="entry name" value="PG_binding_1"/>
    <property type="match status" value="2"/>
</dbReference>
<dbReference type="Proteomes" id="UP000291144">
    <property type="component" value="Unassembled WGS sequence"/>
</dbReference>
<proteinExistence type="predicted"/>
<evidence type="ECO:0000313" key="3">
    <source>
        <dbReference type="EMBL" id="TCC48530.1"/>
    </source>
</evidence>
<evidence type="ECO:0000259" key="2">
    <source>
        <dbReference type="Pfam" id="PF05257"/>
    </source>
</evidence>
<feature type="domain" description="Peptidoglycan binding-like" evidence="1">
    <location>
        <begin position="86"/>
        <end position="122"/>
    </location>
</feature>
<dbReference type="InterPro" id="IPR036366">
    <property type="entry name" value="PGBDSf"/>
</dbReference>
<evidence type="ECO:0000259" key="1">
    <source>
        <dbReference type="Pfam" id="PF01471"/>
    </source>
</evidence>
<keyword evidence="4" id="KW-1185">Reference proteome</keyword>
<evidence type="ECO:0000313" key="4">
    <source>
        <dbReference type="Proteomes" id="UP000291144"/>
    </source>
</evidence>
<dbReference type="EMBL" id="SJKB01000028">
    <property type="protein sequence ID" value="TCC48530.1"/>
    <property type="molecule type" value="Genomic_DNA"/>
</dbReference>
<sequence>MVAVGFLVAGVQPAAAVTTSQVQWDLAGMAYLSFGDVDGVTGPKTSAAVKAFQTDRCLDPDGVVGPMTTDELDAQVTKVQQVVGADPDGEFGPATQAAIKTWQGAHSLAQTGQADAATMTAMGVTRVKDCTPPPPGELAAAIVQIAQQEAANSAHNREIGGYNCNYYTTALGLSGTGAHCSNGWKTQAWCADFGKWVWKQAGAKTTYVTSYYSSFTTYGQNFGTWHTGSPQPGDAIVFSYGHVGLVVSSTSSSVTYISGNTSNPATGNDDALLQKTVSRSYSAIVGYASPVAR</sequence>
<dbReference type="Gene3D" id="1.10.101.10">
    <property type="entry name" value="PGBD-like superfamily/PGBD"/>
    <property type="match status" value="2"/>
</dbReference>
<dbReference type="InterPro" id="IPR007921">
    <property type="entry name" value="CHAP_dom"/>
</dbReference>
<feature type="domain" description="Peptidoglycan binding-like" evidence="1">
    <location>
        <begin position="20"/>
        <end position="70"/>
    </location>
</feature>
<dbReference type="AlphaFoldDB" id="A0A4R0JQ07"/>
<dbReference type="Pfam" id="PF05257">
    <property type="entry name" value="CHAP"/>
    <property type="match status" value="1"/>
</dbReference>